<dbReference type="InterPro" id="IPR036010">
    <property type="entry name" value="2Fe-2S_ferredoxin-like_sf"/>
</dbReference>
<dbReference type="SUPFAM" id="SSF52343">
    <property type="entry name" value="Ferredoxin reductase-like, C-terminal NADP-linked domain"/>
    <property type="match status" value="1"/>
</dbReference>
<organism evidence="3 4">
    <name type="scientific">Sphingomonas glacialis</name>
    <dbReference type="NCBI Taxonomy" id="658225"/>
    <lineage>
        <taxon>Bacteria</taxon>
        <taxon>Pseudomonadati</taxon>
        <taxon>Pseudomonadota</taxon>
        <taxon>Alphaproteobacteria</taxon>
        <taxon>Sphingomonadales</taxon>
        <taxon>Sphingomonadaceae</taxon>
        <taxon>Sphingomonas</taxon>
    </lineage>
</organism>
<dbReference type="PANTHER" id="PTHR47354">
    <property type="entry name" value="NADH OXIDOREDUCTASE HCR"/>
    <property type="match status" value="1"/>
</dbReference>
<keyword evidence="4" id="KW-1185">Reference proteome</keyword>
<dbReference type="InterPro" id="IPR008333">
    <property type="entry name" value="Cbr1-like_FAD-bd_dom"/>
</dbReference>
<name>A0A502FFR1_9SPHN</name>
<dbReference type="CDD" id="cd00207">
    <property type="entry name" value="fer2"/>
    <property type="match status" value="1"/>
</dbReference>
<dbReference type="InterPro" id="IPR050415">
    <property type="entry name" value="MRET"/>
</dbReference>
<dbReference type="InterPro" id="IPR001433">
    <property type="entry name" value="OxRdtase_FAD/NAD-bd"/>
</dbReference>
<dbReference type="InterPro" id="IPR017938">
    <property type="entry name" value="Riboflavin_synthase-like_b-brl"/>
</dbReference>
<dbReference type="PANTHER" id="PTHR47354:SF2">
    <property type="entry name" value="BLR2392 PROTEIN"/>
    <property type="match status" value="1"/>
</dbReference>
<dbReference type="Pfam" id="PF00970">
    <property type="entry name" value="FAD_binding_6"/>
    <property type="match status" value="1"/>
</dbReference>
<dbReference type="CDD" id="cd06185">
    <property type="entry name" value="PDR_like"/>
    <property type="match status" value="1"/>
</dbReference>
<sequence length="329" mass="35187">MSVADQGWLPAELVATRDLTPTIREFTIATGQALTCPPGSHLRVRIAAAGRDDFRSYSVVGHAAGTVRIAVKRQPESRGGSAHMWSLNPGASLEIAPPRCDFPLTAGAAHYLLVAGGVGITPMVAMAEQLVRRGASLRMVYAARSADELAYRDELQALLGERLALFAADAGETLDIAAEIDTLPADAELYMCGPLGLMEAVRRAWDDAGRPRAGLRYETFGSSGKFAAQAFTVKVPRLAVEVLVRENESMLDALENAGVGVVFECRRGECGLCAVDIVATDGDVDHRDVFFSARQHAENRRMCVCVSRIANGSVTIDPAWRGDDAFVAA</sequence>
<evidence type="ECO:0000259" key="1">
    <source>
        <dbReference type="PROSITE" id="PS51085"/>
    </source>
</evidence>
<dbReference type="InterPro" id="IPR006058">
    <property type="entry name" value="2Fe2S_fd_BS"/>
</dbReference>
<evidence type="ECO:0000313" key="3">
    <source>
        <dbReference type="EMBL" id="TPG48214.1"/>
    </source>
</evidence>
<dbReference type="GO" id="GO:0051537">
    <property type="term" value="F:2 iron, 2 sulfur cluster binding"/>
    <property type="evidence" value="ECO:0007669"/>
    <property type="project" value="InterPro"/>
</dbReference>
<feature type="domain" description="2Fe-2S ferredoxin-type" evidence="1">
    <location>
        <begin position="229"/>
        <end position="322"/>
    </location>
</feature>
<dbReference type="Proteomes" id="UP000319931">
    <property type="component" value="Unassembled WGS sequence"/>
</dbReference>
<dbReference type="Pfam" id="PF00111">
    <property type="entry name" value="Fer2"/>
    <property type="match status" value="1"/>
</dbReference>
<protein>
    <submittedName>
        <fullName evidence="3">Oxidoreductase</fullName>
    </submittedName>
</protein>
<comment type="caution">
    <text evidence="3">The sequence shown here is derived from an EMBL/GenBank/DDBJ whole genome shotgun (WGS) entry which is preliminary data.</text>
</comment>
<gene>
    <name evidence="3" type="ORF">EAH76_20510</name>
</gene>
<dbReference type="RefSeq" id="WP_140852147.1">
    <property type="nucleotide sequence ID" value="NZ_RCZC01000009.1"/>
</dbReference>
<dbReference type="GO" id="GO:0016491">
    <property type="term" value="F:oxidoreductase activity"/>
    <property type="evidence" value="ECO:0007669"/>
    <property type="project" value="InterPro"/>
</dbReference>
<dbReference type="PRINTS" id="PR00409">
    <property type="entry name" value="PHDIOXRDTASE"/>
</dbReference>
<evidence type="ECO:0000259" key="2">
    <source>
        <dbReference type="PROSITE" id="PS51384"/>
    </source>
</evidence>
<dbReference type="InterPro" id="IPR039261">
    <property type="entry name" value="FNR_nucleotide-bd"/>
</dbReference>
<reference evidence="3 4" key="1">
    <citation type="journal article" date="2019" name="Environ. Microbiol.">
        <title>Species interactions and distinct microbial communities in high Arctic permafrost affected cryosols are associated with the CH4 and CO2 gas fluxes.</title>
        <authorList>
            <person name="Altshuler I."/>
            <person name="Hamel J."/>
            <person name="Turney S."/>
            <person name="Magnuson E."/>
            <person name="Levesque R."/>
            <person name="Greer C."/>
            <person name="Whyte L.G."/>
        </authorList>
    </citation>
    <scope>NUCLEOTIDE SEQUENCE [LARGE SCALE GENOMIC DNA]</scope>
    <source>
        <strain evidence="3 4">E6.1</strain>
    </source>
</reference>
<dbReference type="Pfam" id="PF00175">
    <property type="entry name" value="NAD_binding_1"/>
    <property type="match status" value="1"/>
</dbReference>
<dbReference type="SUPFAM" id="SSF54292">
    <property type="entry name" value="2Fe-2S ferredoxin-like"/>
    <property type="match status" value="1"/>
</dbReference>
<dbReference type="EMBL" id="RCZC01000009">
    <property type="protein sequence ID" value="TPG48214.1"/>
    <property type="molecule type" value="Genomic_DNA"/>
</dbReference>
<proteinExistence type="predicted"/>
<dbReference type="InterPro" id="IPR001041">
    <property type="entry name" value="2Fe-2S_ferredoxin-type"/>
</dbReference>
<dbReference type="Gene3D" id="3.40.50.80">
    <property type="entry name" value="Nucleotide-binding domain of ferredoxin-NADP reductase (FNR) module"/>
    <property type="match status" value="1"/>
</dbReference>
<dbReference type="PROSITE" id="PS00197">
    <property type="entry name" value="2FE2S_FER_1"/>
    <property type="match status" value="1"/>
</dbReference>
<dbReference type="PROSITE" id="PS51085">
    <property type="entry name" value="2FE2S_FER_2"/>
    <property type="match status" value="1"/>
</dbReference>
<dbReference type="SUPFAM" id="SSF63380">
    <property type="entry name" value="Riboflavin synthase domain-like"/>
    <property type="match status" value="1"/>
</dbReference>
<dbReference type="OrthoDB" id="9786134at2"/>
<dbReference type="AlphaFoldDB" id="A0A502FFR1"/>
<evidence type="ECO:0000313" key="4">
    <source>
        <dbReference type="Proteomes" id="UP000319931"/>
    </source>
</evidence>
<dbReference type="InterPro" id="IPR017927">
    <property type="entry name" value="FAD-bd_FR_type"/>
</dbReference>
<dbReference type="InterPro" id="IPR012675">
    <property type="entry name" value="Beta-grasp_dom_sf"/>
</dbReference>
<accession>A0A502FFR1</accession>
<feature type="domain" description="FAD-binding FR-type" evidence="2">
    <location>
        <begin position="6"/>
        <end position="105"/>
    </location>
</feature>
<dbReference type="Gene3D" id="2.40.30.10">
    <property type="entry name" value="Translation factors"/>
    <property type="match status" value="1"/>
</dbReference>
<dbReference type="Gene3D" id="3.10.20.30">
    <property type="match status" value="1"/>
</dbReference>
<dbReference type="PROSITE" id="PS51384">
    <property type="entry name" value="FAD_FR"/>
    <property type="match status" value="1"/>
</dbReference>